<comment type="subunit">
    <text evidence="6">Consists of a catalytic RNA component (M1 or rnpB) and a protein subunit.</text>
</comment>
<dbReference type="SUPFAM" id="SSF54211">
    <property type="entry name" value="Ribosomal protein S5 domain 2-like"/>
    <property type="match status" value="1"/>
</dbReference>
<feature type="region of interest" description="Disordered" evidence="8">
    <location>
        <begin position="1"/>
        <end position="54"/>
    </location>
</feature>
<dbReference type="GO" id="GO:0042781">
    <property type="term" value="F:3'-tRNA processing endoribonuclease activity"/>
    <property type="evidence" value="ECO:0007669"/>
    <property type="project" value="TreeGrafter"/>
</dbReference>
<comment type="caution">
    <text evidence="9">The sequence shown here is derived from an EMBL/GenBank/DDBJ whole genome shotgun (WGS) entry which is preliminary data.</text>
</comment>
<evidence type="ECO:0000256" key="5">
    <source>
        <dbReference type="ARBA" id="ARBA00022884"/>
    </source>
</evidence>
<protein>
    <recommendedName>
        <fullName evidence="6 7">Ribonuclease P protein component</fullName>
        <shortName evidence="6">RNase P protein</shortName>
        <shortName evidence="6">RNaseP protein</shortName>
        <ecNumber evidence="6 7">3.1.26.5</ecNumber>
    </recommendedName>
    <alternativeName>
        <fullName evidence="6">Protein C5</fullName>
    </alternativeName>
</protein>
<dbReference type="GO" id="GO:0000049">
    <property type="term" value="F:tRNA binding"/>
    <property type="evidence" value="ECO:0007669"/>
    <property type="project" value="UniProtKB-UniRule"/>
</dbReference>
<evidence type="ECO:0000256" key="4">
    <source>
        <dbReference type="ARBA" id="ARBA00022801"/>
    </source>
</evidence>
<dbReference type="PATRIC" id="fig|1329909.3.peg.50"/>
<proteinExistence type="inferred from homology"/>
<sequence>MNDEAHLSAEQSGSEAPSRFPRPHGDPRRPQRAARPSRPWPQEPERLNDTPLTRAPAVLNRRADFLAANRGRRAPMPGFVLLVRERGDGDPAMRYGITVTKKIGGAVVRNRMKRRFRVLARELLPLHGIAGADHVLIGRGDGVERDFGLLRSELEKALRKVMSRPVGDAPRKAVKRSGAKDAALLRRDSSGTRDSRESGSQGSNGRGGGTGLLPAREPGESGS</sequence>
<dbReference type="Proteomes" id="UP000015525">
    <property type="component" value="Unassembled WGS sequence"/>
</dbReference>
<evidence type="ECO:0000256" key="8">
    <source>
        <dbReference type="SAM" id="MobiDB-lite"/>
    </source>
</evidence>
<evidence type="ECO:0000256" key="7">
    <source>
        <dbReference type="NCBIfam" id="TIGR00188"/>
    </source>
</evidence>
<name>T0HR17_9SPHN</name>
<dbReference type="AlphaFoldDB" id="T0HR17"/>
<organism evidence="9 10">
    <name type="scientific">Sphingobium quisquiliarum P25</name>
    <dbReference type="NCBI Taxonomy" id="1329909"/>
    <lineage>
        <taxon>Bacteria</taxon>
        <taxon>Pseudomonadati</taxon>
        <taxon>Pseudomonadota</taxon>
        <taxon>Alphaproteobacteria</taxon>
        <taxon>Sphingomonadales</taxon>
        <taxon>Sphingomonadaceae</taxon>
        <taxon>Sphingobium</taxon>
    </lineage>
</organism>
<dbReference type="InterPro" id="IPR014721">
    <property type="entry name" value="Ribsml_uS5_D2-typ_fold_subgr"/>
</dbReference>
<dbReference type="PANTHER" id="PTHR33992:SF1">
    <property type="entry name" value="RIBONUCLEASE P PROTEIN COMPONENT"/>
    <property type="match status" value="1"/>
</dbReference>
<evidence type="ECO:0000313" key="10">
    <source>
        <dbReference type="Proteomes" id="UP000015525"/>
    </source>
</evidence>
<accession>T0HR17</accession>
<evidence type="ECO:0000256" key="2">
    <source>
        <dbReference type="ARBA" id="ARBA00022722"/>
    </source>
</evidence>
<dbReference type="Pfam" id="PF00825">
    <property type="entry name" value="Ribonuclease_P"/>
    <property type="match status" value="1"/>
</dbReference>
<dbReference type="InterPro" id="IPR020568">
    <property type="entry name" value="Ribosomal_Su5_D2-typ_SF"/>
</dbReference>
<dbReference type="GO" id="GO:0030677">
    <property type="term" value="C:ribonuclease P complex"/>
    <property type="evidence" value="ECO:0007669"/>
    <property type="project" value="TreeGrafter"/>
</dbReference>
<keyword evidence="3 6" id="KW-0255">Endonuclease</keyword>
<dbReference type="Gene3D" id="3.30.230.10">
    <property type="match status" value="1"/>
</dbReference>
<dbReference type="GO" id="GO:0001682">
    <property type="term" value="P:tRNA 5'-leader removal"/>
    <property type="evidence" value="ECO:0007669"/>
    <property type="project" value="UniProtKB-UniRule"/>
</dbReference>
<gene>
    <name evidence="6" type="primary">rnpA</name>
    <name evidence="9" type="ORF">L288_00270</name>
</gene>
<feature type="region of interest" description="Disordered" evidence="8">
    <location>
        <begin position="161"/>
        <end position="223"/>
    </location>
</feature>
<evidence type="ECO:0000256" key="1">
    <source>
        <dbReference type="ARBA" id="ARBA00022694"/>
    </source>
</evidence>
<dbReference type="NCBIfam" id="TIGR00188">
    <property type="entry name" value="rnpA"/>
    <property type="match status" value="1"/>
</dbReference>
<keyword evidence="2 6" id="KW-0540">Nuclease</keyword>
<dbReference type="InterPro" id="IPR000100">
    <property type="entry name" value="RNase_P"/>
</dbReference>
<feature type="compositionally biased region" description="Basic and acidic residues" evidence="8">
    <location>
        <begin position="183"/>
        <end position="197"/>
    </location>
</feature>
<keyword evidence="10" id="KW-1185">Reference proteome</keyword>
<evidence type="ECO:0000256" key="3">
    <source>
        <dbReference type="ARBA" id="ARBA00022759"/>
    </source>
</evidence>
<keyword evidence="1 6" id="KW-0819">tRNA processing</keyword>
<comment type="catalytic activity">
    <reaction evidence="6">
        <text>Endonucleolytic cleavage of RNA, removing 5'-extranucleotides from tRNA precursor.</text>
        <dbReference type="EC" id="3.1.26.5"/>
    </reaction>
</comment>
<evidence type="ECO:0000313" key="9">
    <source>
        <dbReference type="EMBL" id="EQB15522.1"/>
    </source>
</evidence>
<dbReference type="EMBL" id="ATHO01000003">
    <property type="protein sequence ID" value="EQB15522.1"/>
    <property type="molecule type" value="Genomic_DNA"/>
</dbReference>
<dbReference type="PANTHER" id="PTHR33992">
    <property type="entry name" value="RIBONUCLEASE P PROTEIN COMPONENT"/>
    <property type="match status" value="1"/>
</dbReference>
<keyword evidence="4 6" id="KW-0378">Hydrolase</keyword>
<dbReference type="HAMAP" id="MF_00227">
    <property type="entry name" value="RNase_P"/>
    <property type="match status" value="1"/>
</dbReference>
<dbReference type="GO" id="GO:0004526">
    <property type="term" value="F:ribonuclease P activity"/>
    <property type="evidence" value="ECO:0007669"/>
    <property type="project" value="UniProtKB-UniRule"/>
</dbReference>
<dbReference type="EC" id="3.1.26.5" evidence="6 7"/>
<keyword evidence="5 6" id="KW-0694">RNA-binding</keyword>
<evidence type="ECO:0000256" key="6">
    <source>
        <dbReference type="HAMAP-Rule" id="MF_00227"/>
    </source>
</evidence>
<comment type="function">
    <text evidence="6">RNaseP catalyzes the removal of the 5'-leader sequence from pre-tRNA to produce the mature 5'-terminus. It can also cleave other RNA substrates such as 4.5S RNA. The protein component plays an auxiliary but essential role in vivo by binding to the 5'-leader sequence and broadening the substrate specificity of the ribozyme.</text>
</comment>
<reference evidence="9 10" key="1">
    <citation type="journal article" date="2013" name="Genome Announc.">
        <title>Draft Genome Sequence of Sphingobium quisquiliarum Strain P25T, a Novel Hexachlorocyclohexane (HCH)-Degrading Bacterium Isolated from an HCH Dumpsite.</title>
        <authorList>
            <person name="Kumar Singh A."/>
            <person name="Sangwan N."/>
            <person name="Sharma A."/>
            <person name="Gupta V."/>
            <person name="Khurana J.P."/>
            <person name="Lal R."/>
        </authorList>
    </citation>
    <scope>NUCLEOTIDE SEQUENCE [LARGE SCALE GENOMIC DNA]</scope>
    <source>
        <strain evidence="9 10">P25</strain>
    </source>
</reference>
<comment type="similarity">
    <text evidence="6">Belongs to the RnpA family.</text>
</comment>
<feature type="compositionally biased region" description="Gly residues" evidence="8">
    <location>
        <begin position="202"/>
        <end position="211"/>
    </location>
</feature>